<dbReference type="EMBL" id="KY971610">
    <property type="protein sequence ID" value="ASD52055.1"/>
    <property type="molecule type" value="Genomic_DNA"/>
</dbReference>
<evidence type="ECO:0000256" key="1">
    <source>
        <dbReference type="SAM" id="Phobius"/>
    </source>
</evidence>
<name>A0A2U7N2K8_9CAUD</name>
<dbReference type="Proteomes" id="UP000247773">
    <property type="component" value="Genome"/>
</dbReference>
<evidence type="ECO:0000313" key="2">
    <source>
        <dbReference type="EMBL" id="ASD52055.1"/>
    </source>
</evidence>
<evidence type="ECO:0000313" key="3">
    <source>
        <dbReference type="Proteomes" id="UP000247773"/>
    </source>
</evidence>
<reference evidence="2 3" key="1">
    <citation type="submission" date="2017-04" db="EMBL/GenBank/DDBJ databases">
        <title>Isolation of lytic bacteriophages infecting Pseudomonas strains for biocontrol of fish and shrimp spoilage during chilled storage.</title>
        <authorList>
            <person name="Yang Z."/>
            <person name="Tao X."/>
            <person name="Gao L."/>
            <person name="Rao S."/>
        </authorList>
    </citation>
    <scope>NUCLEOTIDE SEQUENCE [LARGE SCALE GENOMIC DNA]</scope>
</reference>
<organism evidence="2 3">
    <name type="scientific">Pseudomonas phage PspYZU05</name>
    <dbReference type="NCBI Taxonomy" id="1983556"/>
    <lineage>
        <taxon>Viruses</taxon>
        <taxon>Duplodnaviria</taxon>
        <taxon>Heunggongvirae</taxon>
        <taxon>Uroviricota</taxon>
        <taxon>Caudoviricetes</taxon>
        <taxon>Pantevenvirales</taxon>
        <taxon>Straboviridae</taxon>
        <taxon>Jiangsuvirus</taxon>
        <taxon>Jiangsuvirus pspyzu05</taxon>
    </lineage>
</organism>
<proteinExistence type="predicted"/>
<keyword evidence="1" id="KW-0472">Membrane</keyword>
<keyword evidence="1" id="KW-1133">Transmembrane helix</keyword>
<keyword evidence="1" id="KW-0812">Transmembrane</keyword>
<feature type="transmembrane region" description="Helical" evidence="1">
    <location>
        <begin position="32"/>
        <end position="50"/>
    </location>
</feature>
<accession>A0A2U7N2K8</accession>
<keyword evidence="3" id="KW-1185">Reference proteome</keyword>
<gene>
    <name evidence="2" type="ORF">PspYZU05_103</name>
</gene>
<protein>
    <submittedName>
        <fullName evidence="2">Uncharacterized protein</fullName>
    </submittedName>
</protein>
<sequence>MKALTITTGFLCLFALILGVLGKASNVLTTGQSVGMFLFCLMFCIIAILSNDKESK</sequence>